<keyword evidence="4" id="KW-1185">Reference proteome</keyword>
<feature type="domain" description="DUF1254" evidence="2">
    <location>
        <begin position="46"/>
        <end position="179"/>
    </location>
</feature>
<dbReference type="InterPro" id="IPR010679">
    <property type="entry name" value="DUF1254"/>
</dbReference>
<dbReference type="Proteomes" id="UP001651690">
    <property type="component" value="Unassembled WGS sequence"/>
</dbReference>
<reference evidence="3 4" key="1">
    <citation type="submission" date="2022-06" db="EMBL/GenBank/DDBJ databases">
        <title>Mycolicibacterium sp. CAU 1645 isolated from seawater.</title>
        <authorList>
            <person name="Kim W."/>
        </authorList>
    </citation>
    <scope>NUCLEOTIDE SEQUENCE [LARGE SCALE GENOMIC DNA]</scope>
    <source>
        <strain evidence="3 4">CAU 1645</strain>
    </source>
</reference>
<dbReference type="InterPro" id="IPR037049">
    <property type="entry name" value="DUF1214_C_sf"/>
</dbReference>
<evidence type="ECO:0000313" key="3">
    <source>
        <dbReference type="EMBL" id="MCP9276936.1"/>
    </source>
</evidence>
<dbReference type="Gene3D" id="2.60.40.1610">
    <property type="entry name" value="Domain of unknown function DUF1254"/>
    <property type="match status" value="1"/>
</dbReference>
<dbReference type="EMBL" id="JANDBD010000023">
    <property type="protein sequence ID" value="MCP9276936.1"/>
    <property type="molecule type" value="Genomic_DNA"/>
</dbReference>
<dbReference type="Pfam" id="PF06863">
    <property type="entry name" value="DUF1254"/>
    <property type="match status" value="1"/>
</dbReference>
<organism evidence="3 4">
    <name type="scientific">Mycolicibacterium arenosum</name>
    <dbReference type="NCBI Taxonomy" id="2952157"/>
    <lineage>
        <taxon>Bacteria</taxon>
        <taxon>Bacillati</taxon>
        <taxon>Actinomycetota</taxon>
        <taxon>Actinomycetes</taxon>
        <taxon>Mycobacteriales</taxon>
        <taxon>Mycobacteriaceae</taxon>
        <taxon>Mycolicibacterium</taxon>
    </lineage>
</organism>
<accession>A0ABT1MCR1</accession>
<evidence type="ECO:0000313" key="4">
    <source>
        <dbReference type="Proteomes" id="UP001651690"/>
    </source>
</evidence>
<dbReference type="PANTHER" id="PTHR36509">
    <property type="entry name" value="BLL3101 PROTEIN"/>
    <property type="match status" value="1"/>
</dbReference>
<dbReference type="Gene3D" id="1.10.3360.10">
    <property type="entry name" value="VPA0735-like domain"/>
    <property type="match status" value="1"/>
</dbReference>
<dbReference type="Pfam" id="PF06742">
    <property type="entry name" value="DUF1214"/>
    <property type="match status" value="1"/>
</dbReference>
<sequence>MNDQADSLGNAAVLRRGIEAAIWGVPAVNFELMYREMVDKLGGEYNQIVYWSRLLDWKNQTLTPNPDVIYFMPFFDTSDVGPMVLEIPPADDGVLNGSVMNFWQAAIEDIGPGGMDEGRGGKYLILPPGYDSDSVPQGYVAMPCDTYRGYALVRSVLRSGSDADVATAVEYGRRMKLYPLSEAANPSATTYVDAIDVIYDATIPYDIRFFESLNRMIQAEPWRDRDKAMIDQLKTIGIERGTAFSPSAEARQVLNEAMTHVKAELQRWWARTTPFYDGDRWFFPVSSELQKSIANGFTTPDSYPVDERGWLYTFIYFSARHAGEAQYYLMATEDTNGQALRGDTSYRVNVPAEVPVTQYWSLTVYNRDTHTLIRNARRAGRSSQTPGLSINDDGSVDVYFGPHTPAVESNWVPTDSDGHFEVLARFYGPEQKLFDKTWRLGGIERIAP</sequence>
<protein>
    <submittedName>
        <fullName evidence="3">DUF1254 domain-containing protein</fullName>
    </submittedName>
</protein>
<evidence type="ECO:0000259" key="2">
    <source>
        <dbReference type="Pfam" id="PF06863"/>
    </source>
</evidence>
<dbReference type="InterPro" id="IPR010621">
    <property type="entry name" value="DUF1214"/>
</dbReference>
<dbReference type="SUPFAM" id="SSF160935">
    <property type="entry name" value="VPA0735-like"/>
    <property type="match status" value="1"/>
</dbReference>
<comment type="caution">
    <text evidence="3">The sequence shown here is derived from an EMBL/GenBank/DDBJ whole genome shotgun (WGS) entry which is preliminary data.</text>
</comment>
<gene>
    <name evidence="3" type="ORF">NM203_32635</name>
</gene>
<dbReference type="Gene3D" id="2.60.120.600">
    <property type="entry name" value="Domain of unknown function DUF1214, C-terminal domain"/>
    <property type="match status" value="1"/>
</dbReference>
<evidence type="ECO:0000259" key="1">
    <source>
        <dbReference type="Pfam" id="PF06742"/>
    </source>
</evidence>
<dbReference type="PANTHER" id="PTHR36509:SF3">
    <property type="entry name" value="SIGNAL PEPTIDE PROTEIN"/>
    <property type="match status" value="1"/>
</dbReference>
<dbReference type="InterPro" id="IPR037050">
    <property type="entry name" value="DUF1254_sf"/>
</dbReference>
<name>A0ABT1MCR1_9MYCO</name>
<dbReference type="RefSeq" id="WP_255065234.1">
    <property type="nucleotide sequence ID" value="NZ_JANDBD010000023.1"/>
</dbReference>
<feature type="domain" description="DUF1214" evidence="1">
    <location>
        <begin position="326"/>
        <end position="431"/>
    </location>
</feature>
<proteinExistence type="predicted"/>